<evidence type="ECO:0000256" key="1">
    <source>
        <dbReference type="ARBA" id="ARBA00023002"/>
    </source>
</evidence>
<dbReference type="PANTHER" id="PTHR43854:SF1">
    <property type="entry name" value="INDOLEPYRUVATE OXIDOREDUCTASE SUBUNIT IORB"/>
    <property type="match status" value="1"/>
</dbReference>
<keyword evidence="3" id="KW-0670">Pyruvate</keyword>
<evidence type="ECO:0000313" key="3">
    <source>
        <dbReference type="EMBL" id="HGI87407.1"/>
    </source>
</evidence>
<dbReference type="AlphaFoldDB" id="A0A7C4FGW6"/>
<protein>
    <submittedName>
        <fullName evidence="3">Pyruvate ferredoxin oxidoreductase</fullName>
    </submittedName>
</protein>
<dbReference type="EMBL" id="DTFF01000025">
    <property type="protein sequence ID" value="HGI87407.1"/>
    <property type="molecule type" value="Genomic_DNA"/>
</dbReference>
<dbReference type="Gene3D" id="3.40.920.10">
    <property type="entry name" value="Pyruvate-ferredoxin oxidoreductase, PFOR, domain III"/>
    <property type="match status" value="1"/>
</dbReference>
<name>A0A7C4FGW6_9CREN</name>
<keyword evidence="1" id="KW-0560">Oxidoreductase</keyword>
<sequence>MHWVWSVQRGVPSQGIHKDKVNIVVVGVGGQGLITIGRVLGEACIRRGIDIRVAETHGMAQRGGAVEVFVRIGYGVKAPLVPLRQADYVLATEVLEALRGVRYLNKCGWLVISDVVLPPPLAKNVPSPTEALNALRSLPINVVQVSAEAIAKEVGDFRAVNMTMLGGLTAFIEELLPVNIVAEVVENMLGHVNKRAFLMGYEDVKRKLSSNSFISSRECAENKKQYLNQHTLL</sequence>
<gene>
    <name evidence="3" type="ORF">ENV14_03330</name>
</gene>
<evidence type="ECO:0000259" key="2">
    <source>
        <dbReference type="Pfam" id="PF01558"/>
    </source>
</evidence>
<dbReference type="PANTHER" id="PTHR43854">
    <property type="entry name" value="INDOLEPYRUVATE OXIDOREDUCTASE SUBUNIT IORB"/>
    <property type="match status" value="1"/>
</dbReference>
<accession>A0A7C4FGW6</accession>
<dbReference type="InterPro" id="IPR052198">
    <property type="entry name" value="IorB_Oxidoreductase"/>
</dbReference>
<feature type="domain" description="Pyruvate/ketoisovalerate oxidoreductase catalytic" evidence="2">
    <location>
        <begin position="29"/>
        <end position="202"/>
    </location>
</feature>
<reference evidence="3" key="1">
    <citation type="journal article" date="2020" name="mSystems">
        <title>Genome- and Community-Level Interaction Insights into Carbon Utilization and Element Cycling Functions of Hydrothermarchaeota in Hydrothermal Sediment.</title>
        <authorList>
            <person name="Zhou Z."/>
            <person name="Liu Y."/>
            <person name="Xu W."/>
            <person name="Pan J."/>
            <person name="Luo Z.H."/>
            <person name="Li M."/>
        </authorList>
    </citation>
    <scope>NUCLEOTIDE SEQUENCE [LARGE SCALE GENOMIC DNA]</scope>
    <source>
        <strain evidence="3">SpSt-732</strain>
    </source>
</reference>
<organism evidence="3">
    <name type="scientific">Ignisphaera aggregans</name>
    <dbReference type="NCBI Taxonomy" id="334771"/>
    <lineage>
        <taxon>Archaea</taxon>
        <taxon>Thermoproteota</taxon>
        <taxon>Thermoprotei</taxon>
        <taxon>Desulfurococcales</taxon>
        <taxon>Desulfurococcaceae</taxon>
        <taxon>Ignisphaera</taxon>
    </lineage>
</organism>
<dbReference type="GO" id="GO:0016903">
    <property type="term" value="F:oxidoreductase activity, acting on the aldehyde or oxo group of donors"/>
    <property type="evidence" value="ECO:0007669"/>
    <property type="project" value="InterPro"/>
</dbReference>
<dbReference type="InterPro" id="IPR019752">
    <property type="entry name" value="Pyrv/ketoisovalerate_OxRed_cat"/>
</dbReference>
<comment type="caution">
    <text evidence="3">The sequence shown here is derived from an EMBL/GenBank/DDBJ whole genome shotgun (WGS) entry which is preliminary data.</text>
</comment>
<dbReference type="SUPFAM" id="SSF53323">
    <property type="entry name" value="Pyruvate-ferredoxin oxidoreductase, PFOR, domain III"/>
    <property type="match status" value="1"/>
</dbReference>
<proteinExistence type="predicted"/>
<dbReference type="Pfam" id="PF01558">
    <property type="entry name" value="POR"/>
    <property type="match status" value="1"/>
</dbReference>
<dbReference type="InterPro" id="IPR002869">
    <property type="entry name" value="Pyrv_flavodox_OxRed_cen"/>
</dbReference>